<dbReference type="OMA" id="DGFWGFV"/>
<dbReference type="AlphaFoldDB" id="A0A022RJT4"/>
<organism evidence="2 3">
    <name type="scientific">Erythranthe guttata</name>
    <name type="common">Yellow monkey flower</name>
    <name type="synonym">Mimulus guttatus</name>
    <dbReference type="NCBI Taxonomy" id="4155"/>
    <lineage>
        <taxon>Eukaryota</taxon>
        <taxon>Viridiplantae</taxon>
        <taxon>Streptophyta</taxon>
        <taxon>Embryophyta</taxon>
        <taxon>Tracheophyta</taxon>
        <taxon>Spermatophyta</taxon>
        <taxon>Magnoliopsida</taxon>
        <taxon>eudicotyledons</taxon>
        <taxon>Gunneridae</taxon>
        <taxon>Pentapetalae</taxon>
        <taxon>asterids</taxon>
        <taxon>lamiids</taxon>
        <taxon>Lamiales</taxon>
        <taxon>Phrymaceae</taxon>
        <taxon>Erythranthe</taxon>
    </lineage>
</organism>
<evidence type="ECO:0000256" key="1">
    <source>
        <dbReference type="SAM" id="SignalP"/>
    </source>
</evidence>
<evidence type="ECO:0000313" key="3">
    <source>
        <dbReference type="Proteomes" id="UP000030748"/>
    </source>
</evidence>
<evidence type="ECO:0008006" key="4">
    <source>
        <dbReference type="Google" id="ProtNLM"/>
    </source>
</evidence>
<sequence>MCPLRFILVFFSAILAVYFAWKTAVSSSDDDITTGTGLIDDSTALHKTSTTSLQKQHFHILKMIQNGFWVFIDMASGRYLWRNIKQFNSSTHITLAS</sequence>
<dbReference type="PhylomeDB" id="A0A022RJT4"/>
<accession>A0A022RJT4</accession>
<proteinExistence type="predicted"/>
<dbReference type="OrthoDB" id="1930127at2759"/>
<dbReference type="EMBL" id="KI630437">
    <property type="protein sequence ID" value="EYU39993.1"/>
    <property type="molecule type" value="Genomic_DNA"/>
</dbReference>
<keyword evidence="1" id="KW-0732">Signal</keyword>
<name>A0A022RJT4_ERYGU</name>
<keyword evidence="3" id="KW-1185">Reference proteome</keyword>
<dbReference type="PANTHER" id="PTHR34132">
    <property type="entry name" value="EMB|CAB87627.1-RELATED"/>
    <property type="match status" value="1"/>
</dbReference>
<dbReference type="KEGG" id="egt:105955173"/>
<gene>
    <name evidence="2" type="ORF">MIMGU_mgv1a017019mg</name>
</gene>
<dbReference type="eggNOG" id="ENOG502S81K">
    <property type="taxonomic scope" value="Eukaryota"/>
</dbReference>
<dbReference type="PANTHER" id="PTHR34132:SF2">
    <property type="entry name" value="EMB|CAB87627.1-RELATED"/>
    <property type="match status" value="1"/>
</dbReference>
<protein>
    <recommendedName>
        <fullName evidence="4">Methyltransferase</fullName>
    </recommendedName>
</protein>
<dbReference type="STRING" id="4155.A0A022RJT4"/>
<evidence type="ECO:0000313" key="2">
    <source>
        <dbReference type="EMBL" id="EYU39993.1"/>
    </source>
</evidence>
<dbReference type="Proteomes" id="UP000030748">
    <property type="component" value="Unassembled WGS sequence"/>
</dbReference>
<reference evidence="2 3" key="1">
    <citation type="journal article" date="2013" name="Proc. Natl. Acad. Sci. U.S.A.">
        <title>Fine-scale variation in meiotic recombination in Mimulus inferred from population shotgun sequencing.</title>
        <authorList>
            <person name="Hellsten U."/>
            <person name="Wright K.M."/>
            <person name="Jenkins J."/>
            <person name="Shu S."/>
            <person name="Yuan Y."/>
            <person name="Wessler S.R."/>
            <person name="Schmutz J."/>
            <person name="Willis J.H."/>
            <person name="Rokhsar D.S."/>
        </authorList>
    </citation>
    <scope>NUCLEOTIDE SEQUENCE [LARGE SCALE GENOMIC DNA]</scope>
    <source>
        <strain evidence="3">cv. DUN x IM62</strain>
    </source>
</reference>
<feature type="chain" id="PRO_5001505137" description="Methyltransferase" evidence="1">
    <location>
        <begin position="17"/>
        <end position="97"/>
    </location>
</feature>
<feature type="signal peptide" evidence="1">
    <location>
        <begin position="1"/>
        <end position="16"/>
    </location>
</feature>